<accession>A0ABS0XJU6</accession>
<dbReference type="Proteomes" id="UP000634780">
    <property type="component" value="Unassembled WGS sequence"/>
</dbReference>
<organism evidence="1 2">
    <name type="scientific">Streptomyces flavofungini</name>
    <dbReference type="NCBI Taxonomy" id="68200"/>
    <lineage>
        <taxon>Bacteria</taxon>
        <taxon>Bacillati</taxon>
        <taxon>Actinomycetota</taxon>
        <taxon>Actinomycetes</taxon>
        <taxon>Kitasatosporales</taxon>
        <taxon>Streptomycetaceae</taxon>
        <taxon>Streptomyces</taxon>
    </lineage>
</organism>
<keyword evidence="2" id="KW-1185">Reference proteome</keyword>
<reference evidence="1 2" key="1">
    <citation type="submission" date="2020-12" db="EMBL/GenBank/DDBJ databases">
        <title>Streptomyces typhae sp. nov., a novel endophytic actinomycete isolated from the root of cattail pollen (Typha angustifolia L.).</title>
        <authorList>
            <person name="Peng C."/>
            <person name="Liu C."/>
        </authorList>
    </citation>
    <scope>NUCLEOTIDE SEQUENCE [LARGE SCALE GENOMIC DNA]</scope>
    <source>
        <strain evidence="1 2">JCM 4753</strain>
    </source>
</reference>
<dbReference type="EMBL" id="JAEKOZ010000054">
    <property type="protein sequence ID" value="MBJ3813184.1"/>
    <property type="molecule type" value="Genomic_DNA"/>
</dbReference>
<comment type="caution">
    <text evidence="1">The sequence shown here is derived from an EMBL/GenBank/DDBJ whole genome shotgun (WGS) entry which is preliminary data.</text>
</comment>
<sequence length="216" mass="23456">MGVWTDAFIAPAEPSLLPLEAFGRLVVDLGRERVVHTPWALLAGTLCANASLNWGSVSGQARWDQPPVGTVLRSEKLPEPFRRAKPPPWGDSHEDAQLLARGEAILDVLPALKNAPYAEQDVAVIFDRLDFGNKSIADHVYFEDHRTMLACYALARPQHRPFDAHDGSEPGGPVHPVQTCIVHTFKHAMEEGPAPALAALAARHFGPGVVTGQTWG</sequence>
<protein>
    <submittedName>
        <fullName evidence="1">Uncharacterized protein</fullName>
    </submittedName>
</protein>
<evidence type="ECO:0000313" key="1">
    <source>
        <dbReference type="EMBL" id="MBJ3813184.1"/>
    </source>
</evidence>
<evidence type="ECO:0000313" key="2">
    <source>
        <dbReference type="Proteomes" id="UP000634780"/>
    </source>
</evidence>
<dbReference type="RefSeq" id="WP_190120599.1">
    <property type="nucleotide sequence ID" value="NZ_BMVR01000031.1"/>
</dbReference>
<name>A0ABS0XJU6_9ACTN</name>
<gene>
    <name evidence="1" type="ORF">JGB26_40080</name>
</gene>
<proteinExistence type="predicted"/>